<reference evidence="4" key="1">
    <citation type="submission" date="2023-05" db="EMBL/GenBank/DDBJ databases">
        <title>Nepenthes gracilis genome sequencing.</title>
        <authorList>
            <person name="Fukushima K."/>
        </authorList>
    </citation>
    <scope>NUCLEOTIDE SEQUENCE</scope>
    <source>
        <strain evidence="4">SING2019-196</strain>
    </source>
</reference>
<evidence type="ECO:0000259" key="3">
    <source>
        <dbReference type="PROSITE" id="PS50213"/>
    </source>
</evidence>
<protein>
    <recommendedName>
        <fullName evidence="3">FAS1 domain-containing protein</fullName>
    </recommendedName>
</protein>
<comment type="similarity">
    <text evidence="1">Belongs to the fasciclin-like AGP family.</text>
</comment>
<dbReference type="Gene3D" id="2.30.180.10">
    <property type="entry name" value="FAS1 domain"/>
    <property type="match status" value="2"/>
</dbReference>
<dbReference type="InterPro" id="IPR052806">
    <property type="entry name" value="Fasciclin-like_AGP"/>
</dbReference>
<evidence type="ECO:0000313" key="5">
    <source>
        <dbReference type="Proteomes" id="UP001279734"/>
    </source>
</evidence>
<dbReference type="PANTHER" id="PTHR33985">
    <property type="entry name" value="OS02G0491300 PROTEIN-RELATED"/>
    <property type="match status" value="1"/>
</dbReference>
<name>A0AAD3SI22_NEPGR</name>
<evidence type="ECO:0000256" key="1">
    <source>
        <dbReference type="ARBA" id="ARBA00007843"/>
    </source>
</evidence>
<dbReference type="Proteomes" id="UP001279734">
    <property type="component" value="Unassembled WGS sequence"/>
</dbReference>
<keyword evidence="2" id="KW-0472">Membrane</keyword>
<dbReference type="EMBL" id="BSYO01000010">
    <property type="protein sequence ID" value="GMH11049.1"/>
    <property type="molecule type" value="Genomic_DNA"/>
</dbReference>
<dbReference type="Pfam" id="PF02469">
    <property type="entry name" value="Fasciclin"/>
    <property type="match status" value="1"/>
</dbReference>
<dbReference type="PROSITE" id="PS50213">
    <property type="entry name" value="FAS1"/>
    <property type="match status" value="1"/>
</dbReference>
<sequence length="345" mass="38051">MAASCSHWWHVPIYFFMSVALAVVVITSFPSTQRNDYAFPNQTIPHELSLRAFRTLKQHGFNVIATLFQISPELLLLSPQSTIFAIQDSAISNISVPPRVMKQLLQYHTVVSKLSMQDLLGKSSNTCLATSIPEKNVAITKIDPKDRSIDINNVSLSHPDLFLEGPLSIHGVLVPFTSLNPQEIDDLDFIHSPLCAPETPPNNRPEWIRIIRKLGSNGFSSFAIGLHSVLDGIIRDYPELNSATILAPPELGFVASPSPVLERIVRYHILPKRYSHEELASLPDKASVKTLVPKRYLEITSSGNATRVLAINGVDIATPEVLSAKMFVVHGISHALEFPELANAS</sequence>
<accession>A0AAD3SI22</accession>
<dbReference type="SMART" id="SM00554">
    <property type="entry name" value="FAS1"/>
    <property type="match status" value="2"/>
</dbReference>
<comment type="caution">
    <text evidence="4">The sequence shown here is derived from an EMBL/GenBank/DDBJ whole genome shotgun (WGS) entry which is preliminary data.</text>
</comment>
<evidence type="ECO:0000313" key="4">
    <source>
        <dbReference type="EMBL" id="GMH11049.1"/>
    </source>
</evidence>
<keyword evidence="2" id="KW-0812">Transmembrane</keyword>
<proteinExistence type="inferred from homology"/>
<dbReference type="AlphaFoldDB" id="A0AAD3SI22"/>
<dbReference type="InterPro" id="IPR000782">
    <property type="entry name" value="FAS1_domain"/>
</dbReference>
<keyword evidence="2" id="KW-1133">Transmembrane helix</keyword>
<gene>
    <name evidence="4" type="ORF">Nepgr_012890</name>
</gene>
<organism evidence="4 5">
    <name type="scientific">Nepenthes gracilis</name>
    <name type="common">Slender pitcher plant</name>
    <dbReference type="NCBI Taxonomy" id="150966"/>
    <lineage>
        <taxon>Eukaryota</taxon>
        <taxon>Viridiplantae</taxon>
        <taxon>Streptophyta</taxon>
        <taxon>Embryophyta</taxon>
        <taxon>Tracheophyta</taxon>
        <taxon>Spermatophyta</taxon>
        <taxon>Magnoliopsida</taxon>
        <taxon>eudicotyledons</taxon>
        <taxon>Gunneridae</taxon>
        <taxon>Pentapetalae</taxon>
        <taxon>Caryophyllales</taxon>
        <taxon>Nepenthaceae</taxon>
        <taxon>Nepenthes</taxon>
    </lineage>
</organism>
<feature type="transmembrane region" description="Helical" evidence="2">
    <location>
        <begin position="12"/>
        <end position="29"/>
    </location>
</feature>
<dbReference type="PANTHER" id="PTHR33985:SF19">
    <property type="entry name" value="FASCICLIN-LIKE ARABINOGALACTAN PROTEIN 21"/>
    <property type="match status" value="1"/>
</dbReference>
<keyword evidence="5" id="KW-1185">Reference proteome</keyword>
<dbReference type="InterPro" id="IPR036378">
    <property type="entry name" value="FAS1_dom_sf"/>
</dbReference>
<dbReference type="SUPFAM" id="SSF82153">
    <property type="entry name" value="FAS1 domain"/>
    <property type="match status" value="2"/>
</dbReference>
<evidence type="ECO:0000256" key="2">
    <source>
        <dbReference type="SAM" id="Phobius"/>
    </source>
</evidence>
<feature type="domain" description="FAS1" evidence="3">
    <location>
        <begin position="207"/>
        <end position="340"/>
    </location>
</feature>